<name>A0A316GL53_9RHOB</name>
<dbReference type="Proteomes" id="UP000245708">
    <property type="component" value="Unassembled WGS sequence"/>
</dbReference>
<dbReference type="GO" id="GO:0003677">
    <property type="term" value="F:DNA binding"/>
    <property type="evidence" value="ECO:0007669"/>
    <property type="project" value="UniProtKB-KW"/>
</dbReference>
<dbReference type="OrthoDB" id="7846353at2"/>
<evidence type="ECO:0000259" key="1">
    <source>
        <dbReference type="PROSITE" id="PS50043"/>
    </source>
</evidence>
<accession>A0A316GL53</accession>
<keyword evidence="3" id="KW-1185">Reference proteome</keyword>
<dbReference type="PRINTS" id="PR00038">
    <property type="entry name" value="HTHLUXR"/>
</dbReference>
<dbReference type="InterPro" id="IPR016032">
    <property type="entry name" value="Sig_transdc_resp-reg_C-effctor"/>
</dbReference>
<dbReference type="AlphaFoldDB" id="A0A316GL53"/>
<dbReference type="SMART" id="SM00421">
    <property type="entry name" value="HTH_LUXR"/>
    <property type="match status" value="1"/>
</dbReference>
<dbReference type="SUPFAM" id="SSF46894">
    <property type="entry name" value="C-terminal effector domain of the bipartite response regulators"/>
    <property type="match status" value="1"/>
</dbReference>
<dbReference type="Gene3D" id="1.10.10.10">
    <property type="entry name" value="Winged helix-like DNA-binding domain superfamily/Winged helix DNA-binding domain"/>
    <property type="match status" value="1"/>
</dbReference>
<dbReference type="EMBL" id="QGGW01000002">
    <property type="protein sequence ID" value="PWK61346.1"/>
    <property type="molecule type" value="Genomic_DNA"/>
</dbReference>
<dbReference type="Pfam" id="PF00196">
    <property type="entry name" value="GerE"/>
    <property type="match status" value="1"/>
</dbReference>
<gene>
    <name evidence="2" type="ORF">C7455_10231</name>
</gene>
<sequence length="188" mass="20285">MQTATHVERPPFPVQDLAEATTALIVIDETLRLISADPAGHALLMRDNCLRLSLGHICTGSHNRNMRLKECITSGGTGGSLDLGDGVVLTLTPLRAADGMNTTRQAILMARVTEVEEDAVSLVSESCGLTKAESEVLRLIYKGFSTVEAARISGVAKSTVRSHLQRVFAKTDTSRQSELVHFVATWRG</sequence>
<evidence type="ECO:0000313" key="2">
    <source>
        <dbReference type="EMBL" id="PWK61346.1"/>
    </source>
</evidence>
<feature type="domain" description="HTH luxR-type" evidence="1">
    <location>
        <begin position="122"/>
        <end position="187"/>
    </location>
</feature>
<organism evidence="2 3">
    <name type="scientific">Roseicyclus mahoneyensis</name>
    <dbReference type="NCBI Taxonomy" id="164332"/>
    <lineage>
        <taxon>Bacteria</taxon>
        <taxon>Pseudomonadati</taxon>
        <taxon>Pseudomonadota</taxon>
        <taxon>Alphaproteobacteria</taxon>
        <taxon>Rhodobacterales</taxon>
        <taxon>Roseobacteraceae</taxon>
        <taxon>Roseicyclus</taxon>
    </lineage>
</organism>
<dbReference type="RefSeq" id="WP_109666246.1">
    <property type="nucleotide sequence ID" value="NZ_QGGW01000002.1"/>
</dbReference>
<reference evidence="2 3" key="1">
    <citation type="submission" date="2018-05" db="EMBL/GenBank/DDBJ databases">
        <title>Genomic Encyclopedia of Type Strains, Phase IV (KMG-IV): sequencing the most valuable type-strain genomes for metagenomic binning, comparative biology and taxonomic classification.</title>
        <authorList>
            <person name="Goeker M."/>
        </authorList>
    </citation>
    <scope>NUCLEOTIDE SEQUENCE [LARGE SCALE GENOMIC DNA]</scope>
    <source>
        <strain evidence="2 3">DSM 16097</strain>
    </source>
</reference>
<comment type="caution">
    <text evidence="2">The sequence shown here is derived from an EMBL/GenBank/DDBJ whole genome shotgun (WGS) entry which is preliminary data.</text>
</comment>
<protein>
    <submittedName>
        <fullName evidence="2">DNA-binding CsgD family transcriptional regulator</fullName>
    </submittedName>
</protein>
<dbReference type="InterPro" id="IPR000792">
    <property type="entry name" value="Tscrpt_reg_LuxR_C"/>
</dbReference>
<keyword evidence="2" id="KW-0238">DNA-binding</keyword>
<proteinExistence type="predicted"/>
<evidence type="ECO:0000313" key="3">
    <source>
        <dbReference type="Proteomes" id="UP000245708"/>
    </source>
</evidence>
<dbReference type="GO" id="GO:0006355">
    <property type="term" value="P:regulation of DNA-templated transcription"/>
    <property type="evidence" value="ECO:0007669"/>
    <property type="project" value="InterPro"/>
</dbReference>
<dbReference type="PROSITE" id="PS50043">
    <property type="entry name" value="HTH_LUXR_2"/>
    <property type="match status" value="1"/>
</dbReference>
<dbReference type="CDD" id="cd06170">
    <property type="entry name" value="LuxR_C_like"/>
    <property type="match status" value="1"/>
</dbReference>
<dbReference type="InterPro" id="IPR036388">
    <property type="entry name" value="WH-like_DNA-bd_sf"/>
</dbReference>